<sequence>MVSEFFIGLKVGATLSGVFDNAFRSARSALDELRKCSLRLNDAQKDLAGNVERTRQAYAGLDLARLESQHRQLESTLGRLTRQHEAWQASLRRGQALQSTLNLQQTRRVELLASVRLSAVIRLVEEKVERQRRDQDKTQRDMPSSDWQRPVQRGGKGGDRKGGDSDAAGDASRPSSPASSSRAKPGEAISTAKQNQSSAKPGGKSRPGEAVAELKRQESESDGWLDKAIDATEKLKKVSEISEKLTGGAAKVLRTDTGRKVYEAARAKLNPVLGNRLPDTERVLSLLD</sequence>
<evidence type="ECO:0000313" key="4">
    <source>
        <dbReference type="Proteomes" id="UP000237082"/>
    </source>
</evidence>
<keyword evidence="4" id="KW-1185">Reference proteome</keyword>
<dbReference type="AlphaFoldDB" id="A0A2S5DAY4"/>
<feature type="region of interest" description="Disordered" evidence="2">
    <location>
        <begin position="129"/>
        <end position="225"/>
    </location>
</feature>
<evidence type="ECO:0000256" key="1">
    <source>
        <dbReference type="SAM" id="Coils"/>
    </source>
</evidence>
<evidence type="ECO:0000256" key="2">
    <source>
        <dbReference type="SAM" id="MobiDB-lite"/>
    </source>
</evidence>
<keyword evidence="1" id="KW-0175">Coiled coil</keyword>
<dbReference type="RefSeq" id="WP_199181297.1">
    <property type="nucleotide sequence ID" value="NZ_PQWB01000154.1"/>
</dbReference>
<feature type="coiled-coil region" evidence="1">
    <location>
        <begin position="26"/>
        <end position="83"/>
    </location>
</feature>
<comment type="caution">
    <text evidence="3">The sequence shown here is derived from an EMBL/GenBank/DDBJ whole genome shotgun (WGS) entry which is preliminary data.</text>
</comment>
<proteinExistence type="predicted"/>
<protein>
    <submittedName>
        <fullName evidence="3">Uncharacterized protein</fullName>
    </submittedName>
</protein>
<feature type="compositionally biased region" description="Low complexity" evidence="2">
    <location>
        <begin position="165"/>
        <end position="183"/>
    </location>
</feature>
<name>A0A2S5DAY4_9NEIS</name>
<gene>
    <name evidence="3" type="ORF">C2I19_20055</name>
</gene>
<accession>A0A2S5DAY4</accession>
<evidence type="ECO:0000313" key="3">
    <source>
        <dbReference type="EMBL" id="POZ60223.1"/>
    </source>
</evidence>
<feature type="compositionally biased region" description="Basic and acidic residues" evidence="2">
    <location>
        <begin position="129"/>
        <end position="140"/>
    </location>
</feature>
<organism evidence="3 4">
    <name type="scientific">Chromobacterium alticapitis</name>
    <dbReference type="NCBI Taxonomy" id="2073169"/>
    <lineage>
        <taxon>Bacteria</taxon>
        <taxon>Pseudomonadati</taxon>
        <taxon>Pseudomonadota</taxon>
        <taxon>Betaproteobacteria</taxon>
        <taxon>Neisseriales</taxon>
        <taxon>Chromobacteriaceae</taxon>
        <taxon>Chromobacterium</taxon>
    </lineage>
</organism>
<reference evidence="4" key="1">
    <citation type="submission" date="2018-02" db="EMBL/GenBank/DDBJ databases">
        <authorList>
            <person name="O'Hara-Hanley K."/>
            <person name="Soby S."/>
        </authorList>
    </citation>
    <scope>NUCLEOTIDE SEQUENCE [LARGE SCALE GENOMIC DNA]</scope>
    <source>
        <strain evidence="4">MWU14-2602</strain>
    </source>
</reference>
<dbReference type="Proteomes" id="UP000237082">
    <property type="component" value="Unassembled WGS sequence"/>
</dbReference>
<dbReference type="EMBL" id="PQWB01000154">
    <property type="protein sequence ID" value="POZ60223.1"/>
    <property type="molecule type" value="Genomic_DNA"/>
</dbReference>
<feature type="non-terminal residue" evidence="3">
    <location>
        <position position="288"/>
    </location>
</feature>
<feature type="compositionally biased region" description="Basic and acidic residues" evidence="2">
    <location>
        <begin position="212"/>
        <end position="225"/>
    </location>
</feature>